<comment type="caution">
    <text evidence="1">The sequence shown here is derived from an EMBL/GenBank/DDBJ whole genome shotgun (WGS) entry which is preliminary data.</text>
</comment>
<accession>A0A0G0I5R0</accession>
<proteinExistence type="predicted"/>
<organism evidence="1 2">
    <name type="scientific">candidate division WS6 bacterium GW2011_GWC2_36_7</name>
    <dbReference type="NCBI Taxonomy" id="1619091"/>
    <lineage>
        <taxon>Bacteria</taxon>
        <taxon>Candidatus Dojkabacteria</taxon>
    </lineage>
</organism>
<dbReference type="AlphaFoldDB" id="A0A0G0I5R0"/>
<protein>
    <submittedName>
        <fullName evidence="1">Uncharacterized protein</fullName>
    </submittedName>
</protein>
<feature type="non-terminal residue" evidence="1">
    <location>
        <position position="1"/>
    </location>
</feature>
<gene>
    <name evidence="1" type="ORF">US24_C0027G0015</name>
</gene>
<name>A0A0G0I5R0_9BACT</name>
<evidence type="ECO:0000313" key="2">
    <source>
        <dbReference type="Proteomes" id="UP000034075"/>
    </source>
</evidence>
<dbReference type="EMBL" id="LBSF01000027">
    <property type="protein sequence ID" value="KKQ11441.1"/>
    <property type="molecule type" value="Genomic_DNA"/>
</dbReference>
<evidence type="ECO:0000313" key="1">
    <source>
        <dbReference type="EMBL" id="KKQ11441.1"/>
    </source>
</evidence>
<reference evidence="1 2" key="1">
    <citation type="journal article" date="2015" name="Nature">
        <title>rRNA introns, odd ribosomes, and small enigmatic genomes across a large radiation of phyla.</title>
        <authorList>
            <person name="Brown C.T."/>
            <person name="Hug L.A."/>
            <person name="Thomas B.C."/>
            <person name="Sharon I."/>
            <person name="Castelle C.J."/>
            <person name="Singh A."/>
            <person name="Wilkins M.J."/>
            <person name="Williams K.H."/>
            <person name="Banfield J.F."/>
        </authorList>
    </citation>
    <scope>NUCLEOTIDE SEQUENCE [LARGE SCALE GENOMIC DNA]</scope>
</reference>
<dbReference type="Proteomes" id="UP000034075">
    <property type="component" value="Unassembled WGS sequence"/>
</dbReference>
<sequence length="123" mass="14764">KELSEGPIFYNDNPYVAEGVYIDFEKVLPSIDKEKYEIIGLTYNNITKEKLFDDIKSNDTEDDWTYYVDNDELKGDVDYFIEYNKYFDQKFQEYNIKTYDVSENRNLVFEKILKISKTNNLQT</sequence>